<dbReference type="PANTHER" id="PTHR24304">
    <property type="entry name" value="CYTOCHROME P450 FAMILY 7"/>
    <property type="match status" value="1"/>
</dbReference>
<evidence type="ECO:0000256" key="5">
    <source>
        <dbReference type="PIRSR" id="PIRSR602401-1"/>
    </source>
</evidence>
<evidence type="ECO:0000313" key="7">
    <source>
        <dbReference type="Proteomes" id="UP000724874"/>
    </source>
</evidence>
<reference evidence="6" key="1">
    <citation type="submission" date="2020-11" db="EMBL/GenBank/DDBJ databases">
        <authorList>
            <consortium name="DOE Joint Genome Institute"/>
            <person name="Ahrendt S."/>
            <person name="Riley R."/>
            <person name="Andreopoulos W."/>
            <person name="LaButti K."/>
            <person name="Pangilinan J."/>
            <person name="Ruiz-duenas F.J."/>
            <person name="Barrasa J.M."/>
            <person name="Sanchez-Garcia M."/>
            <person name="Camarero S."/>
            <person name="Miyauchi S."/>
            <person name="Serrano A."/>
            <person name="Linde D."/>
            <person name="Babiker R."/>
            <person name="Drula E."/>
            <person name="Ayuso-Fernandez I."/>
            <person name="Pacheco R."/>
            <person name="Padilla G."/>
            <person name="Ferreira P."/>
            <person name="Barriuso J."/>
            <person name="Kellner H."/>
            <person name="Castanera R."/>
            <person name="Alfaro M."/>
            <person name="Ramirez L."/>
            <person name="Pisabarro A.G."/>
            <person name="Kuo A."/>
            <person name="Tritt A."/>
            <person name="Lipzen A."/>
            <person name="He G."/>
            <person name="Yan M."/>
            <person name="Ng V."/>
            <person name="Cullen D."/>
            <person name="Martin F."/>
            <person name="Rosso M.-N."/>
            <person name="Henrissat B."/>
            <person name="Hibbett D."/>
            <person name="Martinez A.T."/>
            <person name="Grigoriev I.V."/>
        </authorList>
    </citation>
    <scope>NUCLEOTIDE SEQUENCE</scope>
    <source>
        <strain evidence="6">AH 44721</strain>
    </source>
</reference>
<dbReference type="GO" id="GO:0004497">
    <property type="term" value="F:monooxygenase activity"/>
    <property type="evidence" value="ECO:0007669"/>
    <property type="project" value="InterPro"/>
</dbReference>
<keyword evidence="3 5" id="KW-0479">Metal-binding</keyword>
<comment type="similarity">
    <text evidence="1">Belongs to the cytochrome P450 family.</text>
</comment>
<dbReference type="EMBL" id="JADNYJ010000076">
    <property type="protein sequence ID" value="KAF8890286.1"/>
    <property type="molecule type" value="Genomic_DNA"/>
</dbReference>
<comment type="cofactor">
    <cofactor evidence="5">
        <name>heme</name>
        <dbReference type="ChEBI" id="CHEBI:30413"/>
    </cofactor>
</comment>
<name>A0A9P5TK11_GYMJU</name>
<evidence type="ECO:0000313" key="6">
    <source>
        <dbReference type="EMBL" id="KAF8890286.1"/>
    </source>
</evidence>
<evidence type="ECO:0000256" key="2">
    <source>
        <dbReference type="ARBA" id="ARBA00022617"/>
    </source>
</evidence>
<dbReference type="Gene3D" id="1.10.630.10">
    <property type="entry name" value="Cytochrome P450"/>
    <property type="match status" value="1"/>
</dbReference>
<dbReference type="InterPro" id="IPR002401">
    <property type="entry name" value="Cyt_P450_E_grp-I"/>
</dbReference>
<keyword evidence="2 5" id="KW-0349">Heme</keyword>
<gene>
    <name evidence="6" type="ORF">CPB84DRAFT_1732786</name>
</gene>
<dbReference type="InterPro" id="IPR050529">
    <property type="entry name" value="CYP450_sterol_14alpha_dmase"/>
</dbReference>
<dbReference type="SUPFAM" id="SSF48264">
    <property type="entry name" value="Cytochrome P450"/>
    <property type="match status" value="1"/>
</dbReference>
<dbReference type="Pfam" id="PF00067">
    <property type="entry name" value="p450"/>
    <property type="match status" value="1"/>
</dbReference>
<dbReference type="CDD" id="cd00302">
    <property type="entry name" value="cytochrome_P450"/>
    <property type="match status" value="1"/>
</dbReference>
<protein>
    <submittedName>
        <fullName evidence="6">Cytochrome P450</fullName>
    </submittedName>
</protein>
<dbReference type="GO" id="GO:0005506">
    <property type="term" value="F:iron ion binding"/>
    <property type="evidence" value="ECO:0007669"/>
    <property type="project" value="InterPro"/>
</dbReference>
<evidence type="ECO:0000256" key="4">
    <source>
        <dbReference type="ARBA" id="ARBA00023004"/>
    </source>
</evidence>
<dbReference type="GO" id="GO:0016705">
    <property type="term" value="F:oxidoreductase activity, acting on paired donors, with incorporation or reduction of molecular oxygen"/>
    <property type="evidence" value="ECO:0007669"/>
    <property type="project" value="InterPro"/>
</dbReference>
<proteinExistence type="inferred from homology"/>
<dbReference type="InterPro" id="IPR001128">
    <property type="entry name" value="Cyt_P450"/>
</dbReference>
<dbReference type="AlphaFoldDB" id="A0A9P5TK11"/>
<sequence length="511" mass="57462">MSLKEIVLSLPVVRDFPPEAQVNVLTGLSSVALAALAWVVYRAISPSEKGSIRHLGGIPIFTAWTFFSKRYDFLWKHFRESAAPHFKFQVLQHKVVAIRGEEARKAFFDTRNLDFIEGYKILMGAAPRLNDISVENVLNEDVSWFNKQISTLLNKKRLTDVLPSLLGDVNSRMEGWGKQGRMDPFKNIYDLVFQMTVRMATCDELANDVPTMNEMQRLYWVLEKSATPTALLLPWFPGPAKRRKEAATKELFTKLYTVVETRKAAEVPSSDAIDVLLGQGIPTEHIIQFVLAVIFAGVVNTGINSCWALVFLASHPEWKKAVKAEIDALIAKHTDTLSSEILHKRLAAIPISAWEDEMPVLDSVIRETIRLILNGAALRRNLLDDLTVANGTIKKGEFVAYSVADAHLNPEIYSRPNDFDPARFGPGREEDKKATFAYLGWGAGRHPCTGMKVAKLEIKVIMAMMLAGYDFDVVDKNGRHMKNLPQPDRNDIQQARPIGEPCFLQFDRIVD</sequence>
<feature type="binding site" description="axial binding residue" evidence="5">
    <location>
        <position position="448"/>
    </location>
    <ligand>
        <name>heme</name>
        <dbReference type="ChEBI" id="CHEBI:30413"/>
    </ligand>
    <ligandPart>
        <name>Fe</name>
        <dbReference type="ChEBI" id="CHEBI:18248"/>
    </ligandPart>
</feature>
<dbReference type="GO" id="GO:0020037">
    <property type="term" value="F:heme binding"/>
    <property type="evidence" value="ECO:0007669"/>
    <property type="project" value="InterPro"/>
</dbReference>
<keyword evidence="4 5" id="KW-0408">Iron</keyword>
<dbReference type="InterPro" id="IPR036396">
    <property type="entry name" value="Cyt_P450_sf"/>
</dbReference>
<organism evidence="6 7">
    <name type="scientific">Gymnopilus junonius</name>
    <name type="common">Spectacular rustgill mushroom</name>
    <name type="synonym">Gymnopilus spectabilis subsp. junonius</name>
    <dbReference type="NCBI Taxonomy" id="109634"/>
    <lineage>
        <taxon>Eukaryota</taxon>
        <taxon>Fungi</taxon>
        <taxon>Dikarya</taxon>
        <taxon>Basidiomycota</taxon>
        <taxon>Agaricomycotina</taxon>
        <taxon>Agaricomycetes</taxon>
        <taxon>Agaricomycetidae</taxon>
        <taxon>Agaricales</taxon>
        <taxon>Agaricineae</taxon>
        <taxon>Hymenogastraceae</taxon>
        <taxon>Gymnopilus</taxon>
    </lineage>
</organism>
<evidence type="ECO:0000256" key="1">
    <source>
        <dbReference type="ARBA" id="ARBA00010617"/>
    </source>
</evidence>
<dbReference type="PANTHER" id="PTHR24304:SF2">
    <property type="entry name" value="24-HYDROXYCHOLESTEROL 7-ALPHA-HYDROXYLASE"/>
    <property type="match status" value="1"/>
</dbReference>
<keyword evidence="7" id="KW-1185">Reference proteome</keyword>
<dbReference type="OrthoDB" id="1055148at2759"/>
<dbReference type="PRINTS" id="PR00463">
    <property type="entry name" value="EP450I"/>
</dbReference>
<comment type="caution">
    <text evidence="6">The sequence shown here is derived from an EMBL/GenBank/DDBJ whole genome shotgun (WGS) entry which is preliminary data.</text>
</comment>
<accession>A0A9P5TK11</accession>
<evidence type="ECO:0000256" key="3">
    <source>
        <dbReference type="ARBA" id="ARBA00022723"/>
    </source>
</evidence>
<dbReference type="Proteomes" id="UP000724874">
    <property type="component" value="Unassembled WGS sequence"/>
</dbReference>